<comment type="caution">
    <text evidence="4">The sequence shown here is derived from an EMBL/GenBank/DDBJ whole genome shotgun (WGS) entry which is preliminary data.</text>
</comment>
<dbReference type="OrthoDB" id="1669814at2759"/>
<dbReference type="GO" id="GO:0006633">
    <property type="term" value="P:fatty acid biosynthetic process"/>
    <property type="evidence" value="ECO:0007669"/>
    <property type="project" value="TreeGrafter"/>
</dbReference>
<proteinExistence type="inferred from homology"/>
<evidence type="ECO:0000256" key="1">
    <source>
        <dbReference type="ARBA" id="ARBA00006484"/>
    </source>
</evidence>
<dbReference type="AlphaFoldDB" id="A0A8H4N7Y9"/>
<evidence type="ECO:0000256" key="2">
    <source>
        <dbReference type="ARBA" id="ARBA00022857"/>
    </source>
</evidence>
<reference evidence="4 5" key="1">
    <citation type="submission" date="2020-04" db="EMBL/GenBank/DDBJ databases">
        <title>Genome Assembly and Annotation of Botryosphaeria dothidea sdau 11-99, a Latent Pathogen of Apple Fruit Ring Rot in China.</title>
        <authorList>
            <person name="Yu C."/>
            <person name="Diao Y."/>
            <person name="Lu Q."/>
            <person name="Zhao J."/>
            <person name="Cui S."/>
            <person name="Peng C."/>
            <person name="He B."/>
            <person name="Liu H."/>
        </authorList>
    </citation>
    <scope>NUCLEOTIDE SEQUENCE [LARGE SCALE GENOMIC DNA]</scope>
    <source>
        <strain evidence="4">Sdau11-99</strain>
        <strain evidence="5">sdau11-99</strain>
    </source>
</reference>
<dbReference type="CDD" id="cd05233">
    <property type="entry name" value="SDR_c"/>
    <property type="match status" value="1"/>
</dbReference>
<dbReference type="GO" id="GO:0048038">
    <property type="term" value="F:quinone binding"/>
    <property type="evidence" value="ECO:0007669"/>
    <property type="project" value="TreeGrafter"/>
</dbReference>
<dbReference type="InterPro" id="IPR002347">
    <property type="entry name" value="SDR_fam"/>
</dbReference>
<evidence type="ECO:0000313" key="3">
    <source>
        <dbReference type="EMBL" id="KAF4300940.1"/>
    </source>
</evidence>
<dbReference type="FunFam" id="3.40.50.720:FF:000084">
    <property type="entry name" value="Short-chain dehydrogenase reductase"/>
    <property type="match status" value="1"/>
</dbReference>
<dbReference type="Pfam" id="PF13561">
    <property type="entry name" value="adh_short_C2"/>
    <property type="match status" value="1"/>
</dbReference>
<dbReference type="Proteomes" id="UP000572817">
    <property type="component" value="Unassembled WGS sequence"/>
</dbReference>
<dbReference type="EMBL" id="WWBZ02000082">
    <property type="protein sequence ID" value="KAF4300940.1"/>
    <property type="molecule type" value="Genomic_DNA"/>
</dbReference>
<dbReference type="InterPro" id="IPR036291">
    <property type="entry name" value="NAD(P)-bd_dom_sf"/>
</dbReference>
<keyword evidence="5" id="KW-1185">Reference proteome</keyword>
<evidence type="ECO:0000313" key="5">
    <source>
        <dbReference type="Proteomes" id="UP000572817"/>
    </source>
</evidence>
<dbReference type="PANTHER" id="PTHR42760:SF45">
    <property type="entry name" value="SHORT CHAIN DEHYDROGENASE_REDUCTASE FAMILY PROTEIN, PUTATIVE (AFU_ORTHOLOGUE AFUA_3G09150)-RELATED"/>
    <property type="match status" value="1"/>
</dbReference>
<name>A0A8H4N7Y9_9PEZI</name>
<dbReference type="PRINTS" id="PR00081">
    <property type="entry name" value="GDHRDH"/>
</dbReference>
<sequence length="261" mass="26693">MAASLKGKTIAVTGAASGIGLAIAKSLASIGANVSLADIQEPALSAALSTVERTARDAGHTDAKFLARVTDVRKTDDVGAWIDETVETLGAPLHGAANFAGVLGAQFGAASVADVSDEDWDFVLGVNLTGVMKCMRAEVRVMGEGGSIVNASSILGMVGAGLRDAYSASKHGVVGLSRSAARELGERGIRVNVVNPGYTATPLMDGVGDLATVHKSPEVQATILKRLAKPEEVVPTVIHLLSSDSSFTTGAVHMVDGGWFV</sequence>
<dbReference type="EMBL" id="WWBZ02000040">
    <property type="protein sequence ID" value="KAF4305982.1"/>
    <property type="molecule type" value="Genomic_DNA"/>
</dbReference>
<dbReference type="Gene3D" id="3.40.50.720">
    <property type="entry name" value="NAD(P)-binding Rossmann-like Domain"/>
    <property type="match status" value="1"/>
</dbReference>
<dbReference type="PRINTS" id="PR00080">
    <property type="entry name" value="SDRFAMILY"/>
</dbReference>
<organism evidence="4 5">
    <name type="scientific">Botryosphaeria dothidea</name>
    <dbReference type="NCBI Taxonomy" id="55169"/>
    <lineage>
        <taxon>Eukaryota</taxon>
        <taxon>Fungi</taxon>
        <taxon>Dikarya</taxon>
        <taxon>Ascomycota</taxon>
        <taxon>Pezizomycotina</taxon>
        <taxon>Dothideomycetes</taxon>
        <taxon>Dothideomycetes incertae sedis</taxon>
        <taxon>Botryosphaeriales</taxon>
        <taxon>Botryosphaeriaceae</taxon>
        <taxon>Botryosphaeria</taxon>
    </lineage>
</organism>
<dbReference type="InterPro" id="IPR020904">
    <property type="entry name" value="Sc_DH/Rdtase_CS"/>
</dbReference>
<dbReference type="PANTHER" id="PTHR42760">
    <property type="entry name" value="SHORT-CHAIN DEHYDROGENASES/REDUCTASES FAMILY MEMBER"/>
    <property type="match status" value="1"/>
</dbReference>
<keyword evidence="2" id="KW-0521">NADP</keyword>
<evidence type="ECO:0000313" key="4">
    <source>
        <dbReference type="EMBL" id="KAF4305982.1"/>
    </source>
</evidence>
<gene>
    <name evidence="4" type="ORF">GTA08_BOTSDO06821</name>
    <name evidence="3" type="ORF">GTA08_BOTSDO11015</name>
</gene>
<accession>A0A8H4N7Y9</accession>
<comment type="similarity">
    <text evidence="1">Belongs to the short-chain dehydrogenases/reductases (SDR) family.</text>
</comment>
<dbReference type="PROSITE" id="PS00061">
    <property type="entry name" value="ADH_SHORT"/>
    <property type="match status" value="1"/>
</dbReference>
<dbReference type="SUPFAM" id="SSF51735">
    <property type="entry name" value="NAD(P)-binding Rossmann-fold domains"/>
    <property type="match status" value="1"/>
</dbReference>
<protein>
    <submittedName>
        <fullName evidence="4">Levodione reductase</fullName>
    </submittedName>
</protein>
<dbReference type="GO" id="GO:0016616">
    <property type="term" value="F:oxidoreductase activity, acting on the CH-OH group of donors, NAD or NADP as acceptor"/>
    <property type="evidence" value="ECO:0007669"/>
    <property type="project" value="TreeGrafter"/>
</dbReference>